<comment type="caution">
    <text evidence="1">The sequence shown here is derived from an EMBL/GenBank/DDBJ whole genome shotgun (WGS) entry which is preliminary data.</text>
</comment>
<dbReference type="InterPro" id="IPR027417">
    <property type="entry name" value="P-loop_NTPase"/>
</dbReference>
<reference evidence="1 2" key="1">
    <citation type="submission" date="2020-08" db="EMBL/GenBank/DDBJ databases">
        <title>Genomic Encyclopedia of Type Strains, Phase IV (KMG-IV): sequencing the most valuable type-strain genomes for metagenomic binning, comparative biology and taxonomic classification.</title>
        <authorList>
            <person name="Goeker M."/>
        </authorList>
    </citation>
    <scope>NUCLEOTIDE SEQUENCE [LARGE SCALE GENOMIC DNA]</scope>
    <source>
        <strain evidence="1 2">DSM 19979</strain>
    </source>
</reference>
<keyword evidence="2" id="KW-1185">Reference proteome</keyword>
<evidence type="ECO:0008006" key="3">
    <source>
        <dbReference type="Google" id="ProtNLM"/>
    </source>
</evidence>
<dbReference type="Gene3D" id="3.40.50.300">
    <property type="entry name" value="P-loop containing nucleotide triphosphate hydrolases"/>
    <property type="match status" value="1"/>
</dbReference>
<dbReference type="Proteomes" id="UP000553193">
    <property type="component" value="Unassembled WGS sequence"/>
</dbReference>
<sequence length="621" mass="66761">MQTHSPTYLALLNEAAAHAAGLADLELPPHEMAGFMAAARLADARLREAGAEGLASALAPVIAQVAAAGDDAAGEAALGDWLALLAAHRPGLPAPLVFYGYLPLRRAVARLAEALGTPEAARGLAEALVALGRALPDLPQAPLILPHLDHIASHGGPGRAEMLEGALPTAPALTVATSLSHVASVLEAGQQAPPAPREAGEAGLQTGAFQAANGLASPRWQRVLHAHIMKCAGTSLNSWLDMLAGDQRRWDGLMQNTLLRTRTVFLSAAVVHGHRNLIAHAPPGTLRLTVLREPMARLVSQISDWRRLDDADTRHGPADLHEMVSDTRRLPLKDFFVRHRRSPYRHYVDNTMTRILASSRLDKAFCETADPSLLLGAALACLEEDVEVVGLTEELDLTRNAIAEHLGLPPVAAFPRLNDSASDRVRAIETGQAAQELAAMTRFDAQLHARAVELFEARHRATAQAWTDEAFEARDAAATTALLRGDFDGEAMCFSVRGPLIGRGFHPRDGGGTPFRSLWSGPGPRLLLYMPVPPGMPIELLVWVRGYADPSLRGRLAVLVDGAPAPHLFEPLRGHAERLVIPCRPSRPFVRLELDTGETVPHPNDPRPRGIAFDTYGWRTA</sequence>
<dbReference type="RefSeq" id="WP_184383037.1">
    <property type="nucleotide sequence ID" value="NZ_JACIDJ010000002.1"/>
</dbReference>
<gene>
    <name evidence="1" type="ORF">GGQ83_001361</name>
</gene>
<dbReference type="EMBL" id="JACIDJ010000002">
    <property type="protein sequence ID" value="MBB3897924.1"/>
    <property type="molecule type" value="Genomic_DNA"/>
</dbReference>
<evidence type="ECO:0000313" key="1">
    <source>
        <dbReference type="EMBL" id="MBB3897924.1"/>
    </source>
</evidence>
<name>A0A840ACE5_9PROT</name>
<proteinExistence type="predicted"/>
<organism evidence="1 2">
    <name type="scientific">Roseococcus suduntuyensis</name>
    <dbReference type="NCBI Taxonomy" id="455361"/>
    <lineage>
        <taxon>Bacteria</taxon>
        <taxon>Pseudomonadati</taxon>
        <taxon>Pseudomonadota</taxon>
        <taxon>Alphaproteobacteria</taxon>
        <taxon>Acetobacterales</taxon>
        <taxon>Roseomonadaceae</taxon>
        <taxon>Roseococcus</taxon>
    </lineage>
</organism>
<dbReference type="AlphaFoldDB" id="A0A840ACE5"/>
<accession>A0A840ACE5</accession>
<evidence type="ECO:0000313" key="2">
    <source>
        <dbReference type="Proteomes" id="UP000553193"/>
    </source>
</evidence>
<protein>
    <recommendedName>
        <fullName evidence="3">Sulfotransferase family protein</fullName>
    </recommendedName>
</protein>